<organism evidence="2 3">
    <name type="scientific">Sphagnum troendelagicum</name>
    <dbReference type="NCBI Taxonomy" id="128251"/>
    <lineage>
        <taxon>Eukaryota</taxon>
        <taxon>Viridiplantae</taxon>
        <taxon>Streptophyta</taxon>
        <taxon>Embryophyta</taxon>
        <taxon>Bryophyta</taxon>
        <taxon>Sphagnophytina</taxon>
        <taxon>Sphagnopsida</taxon>
        <taxon>Sphagnales</taxon>
        <taxon>Sphagnaceae</taxon>
        <taxon>Sphagnum</taxon>
    </lineage>
</organism>
<evidence type="ECO:0000259" key="1">
    <source>
        <dbReference type="PROSITE" id="PS51382"/>
    </source>
</evidence>
<proteinExistence type="predicted"/>
<dbReference type="PROSITE" id="PS51382">
    <property type="entry name" value="SPX"/>
    <property type="match status" value="1"/>
</dbReference>
<evidence type="ECO:0000313" key="3">
    <source>
        <dbReference type="Proteomes" id="UP001497512"/>
    </source>
</evidence>
<reference evidence="2" key="1">
    <citation type="submission" date="2024-02" db="EMBL/GenBank/DDBJ databases">
        <authorList>
            <consortium name="ELIXIR-Norway"/>
            <consortium name="Elixir Norway"/>
        </authorList>
    </citation>
    <scope>NUCLEOTIDE SEQUENCE</scope>
</reference>
<dbReference type="EMBL" id="OZ019895">
    <property type="protein sequence ID" value="CAK9220952.1"/>
    <property type="molecule type" value="Genomic_DNA"/>
</dbReference>
<sequence>MARTEEWLDMKWFHEAIKDMPSLYKEQCLPFLFLRKQIDRFLDPRVGLTEQIASFLKLEAGESSTLYCLPAQPSDDGTPKDLSLEVNQFTSLLNLEVNRMNNFLVSTHRSQARAANHYMLMRQEAERRQKLIKPAAFPHGRVRSEELEEIRLATYRLFTYMYQLIIFSKINYKAIETILQEHDQRTGSEITSTYMEYVKTQDFVTFREAMITETELCLILAL</sequence>
<dbReference type="PANTHER" id="PTHR45978">
    <property type="entry name" value="SPX DOMAIN-CONTAINING PROTEIN 3"/>
    <property type="match status" value="1"/>
</dbReference>
<accession>A0ABP0UGV4</accession>
<dbReference type="Proteomes" id="UP001497512">
    <property type="component" value="Chromosome 3"/>
</dbReference>
<evidence type="ECO:0000313" key="2">
    <source>
        <dbReference type="EMBL" id="CAK9220952.1"/>
    </source>
</evidence>
<keyword evidence="3" id="KW-1185">Reference proteome</keyword>
<dbReference type="InterPro" id="IPR031142">
    <property type="entry name" value="SPX_prot"/>
</dbReference>
<dbReference type="PANTHER" id="PTHR45978:SF7">
    <property type="entry name" value="SPX DOMAIN-CONTAINING PROTEIN 4"/>
    <property type="match status" value="1"/>
</dbReference>
<protein>
    <recommendedName>
        <fullName evidence="1">SPX domain-containing protein</fullName>
    </recommendedName>
</protein>
<dbReference type="InterPro" id="IPR004331">
    <property type="entry name" value="SPX_dom"/>
</dbReference>
<feature type="domain" description="SPX" evidence="1">
    <location>
        <begin position="10"/>
        <end position="196"/>
    </location>
</feature>
<gene>
    <name evidence="2" type="ORF">CSSPTR1EN2_LOCUS15713</name>
</gene>
<name>A0ABP0UGV4_9BRYO</name>